<accession>A0A1H3ZSZ4</accession>
<gene>
    <name evidence="3" type="ORF">SAMN05421540_104188</name>
</gene>
<keyword evidence="1" id="KW-0732">Signal</keyword>
<keyword evidence="4" id="KW-1185">Reference proteome</keyword>
<evidence type="ECO:0000256" key="1">
    <source>
        <dbReference type="SAM" id="SignalP"/>
    </source>
</evidence>
<dbReference type="EMBL" id="FNQF01000004">
    <property type="protein sequence ID" value="SEA26382.1"/>
    <property type="molecule type" value="Genomic_DNA"/>
</dbReference>
<evidence type="ECO:0000313" key="4">
    <source>
        <dbReference type="Proteomes" id="UP000198820"/>
    </source>
</evidence>
<evidence type="ECO:0000259" key="2">
    <source>
        <dbReference type="Pfam" id="PF13568"/>
    </source>
</evidence>
<dbReference type="SUPFAM" id="SSF56925">
    <property type="entry name" value="OMPA-like"/>
    <property type="match status" value="1"/>
</dbReference>
<feature type="chain" id="PRO_5011633424" evidence="1">
    <location>
        <begin position="25"/>
        <end position="182"/>
    </location>
</feature>
<name>A0A1H3ZSZ4_9FLAO</name>
<dbReference type="Pfam" id="PF13568">
    <property type="entry name" value="OMP_b-brl_2"/>
    <property type="match status" value="1"/>
</dbReference>
<dbReference type="STRING" id="908615.SAMN05421540_104188"/>
<sequence length="182" mass="19553">MNSKKILIGLSFVLLCFAPQITKAQSIDLGIKAGANFAKLSDASGLSNRTGLTAGAFGAVRFNMFSVQAELLYSEQGAESEFGDIELSYVQVPVLAKIHFLRLFNVQVGPQFGFLTDDNLPSGSAKDADFSLVTGVGAHLGSFRIDARYNFGLTKTMSEIDGIGDVKSKNKYFSLALGYSFL</sequence>
<dbReference type="AlphaFoldDB" id="A0A1H3ZSZ4"/>
<proteinExistence type="predicted"/>
<dbReference type="InterPro" id="IPR025665">
    <property type="entry name" value="Beta-barrel_OMP_2"/>
</dbReference>
<evidence type="ECO:0000313" key="3">
    <source>
        <dbReference type="EMBL" id="SEA26382.1"/>
    </source>
</evidence>
<organism evidence="3 4">
    <name type="scientific">Psychroflexus halocasei</name>
    <dbReference type="NCBI Taxonomy" id="908615"/>
    <lineage>
        <taxon>Bacteria</taxon>
        <taxon>Pseudomonadati</taxon>
        <taxon>Bacteroidota</taxon>
        <taxon>Flavobacteriia</taxon>
        <taxon>Flavobacteriales</taxon>
        <taxon>Flavobacteriaceae</taxon>
        <taxon>Psychroflexus</taxon>
    </lineage>
</organism>
<reference evidence="3 4" key="1">
    <citation type="submission" date="2016-10" db="EMBL/GenBank/DDBJ databases">
        <authorList>
            <person name="de Groot N.N."/>
        </authorList>
    </citation>
    <scope>NUCLEOTIDE SEQUENCE [LARGE SCALE GENOMIC DNA]</scope>
    <source>
        <strain evidence="3 4">DSM 23581</strain>
    </source>
</reference>
<feature type="domain" description="Outer membrane protein beta-barrel" evidence="2">
    <location>
        <begin position="24"/>
        <end position="156"/>
    </location>
</feature>
<dbReference type="RefSeq" id="WP_093241846.1">
    <property type="nucleotide sequence ID" value="NZ_FNQF01000004.1"/>
</dbReference>
<protein>
    <submittedName>
        <fullName evidence="3">Outer membrane protein beta-barrel domain-containing protein</fullName>
    </submittedName>
</protein>
<dbReference type="Proteomes" id="UP000198820">
    <property type="component" value="Unassembled WGS sequence"/>
</dbReference>
<dbReference type="InterPro" id="IPR011250">
    <property type="entry name" value="OMP/PagP_B-barrel"/>
</dbReference>
<feature type="signal peptide" evidence="1">
    <location>
        <begin position="1"/>
        <end position="24"/>
    </location>
</feature>